<keyword evidence="4" id="KW-0862">Zinc</keyword>
<dbReference type="GO" id="GO:0008270">
    <property type="term" value="F:zinc ion binding"/>
    <property type="evidence" value="ECO:0007669"/>
    <property type="project" value="UniProtKB-KW"/>
</dbReference>
<dbReference type="InterPro" id="IPR038508">
    <property type="entry name" value="ArfGAP_dom_sf"/>
</dbReference>
<keyword evidence="1" id="KW-0343">GTPase activation</keyword>
<evidence type="ECO:0000313" key="9">
    <source>
        <dbReference type="Proteomes" id="UP001211907"/>
    </source>
</evidence>
<feature type="coiled-coil region" evidence="5">
    <location>
        <begin position="224"/>
        <end position="262"/>
    </location>
</feature>
<evidence type="ECO:0000259" key="7">
    <source>
        <dbReference type="SMART" id="SM00105"/>
    </source>
</evidence>
<dbReference type="Gene3D" id="1.10.220.150">
    <property type="entry name" value="Arf GTPase activating protein"/>
    <property type="match status" value="1"/>
</dbReference>
<evidence type="ECO:0000256" key="1">
    <source>
        <dbReference type="ARBA" id="ARBA00022468"/>
    </source>
</evidence>
<gene>
    <name evidence="8" type="primary">GLO3</name>
    <name evidence="8" type="ORF">HK100_000276</name>
</gene>
<protein>
    <submittedName>
        <fullName evidence="8">ADP-ribosylation factor GTPase activating protein, ER-Golgi transport</fullName>
    </submittedName>
</protein>
<organism evidence="8 9">
    <name type="scientific">Physocladia obscura</name>
    <dbReference type="NCBI Taxonomy" id="109957"/>
    <lineage>
        <taxon>Eukaryota</taxon>
        <taxon>Fungi</taxon>
        <taxon>Fungi incertae sedis</taxon>
        <taxon>Chytridiomycota</taxon>
        <taxon>Chytridiomycota incertae sedis</taxon>
        <taxon>Chytridiomycetes</taxon>
        <taxon>Chytridiales</taxon>
        <taxon>Chytriomycetaceae</taxon>
        <taxon>Physocladia</taxon>
    </lineage>
</organism>
<evidence type="ECO:0000256" key="5">
    <source>
        <dbReference type="SAM" id="Coils"/>
    </source>
</evidence>
<dbReference type="EMBL" id="JADGJH010001053">
    <property type="protein sequence ID" value="KAJ3119514.1"/>
    <property type="molecule type" value="Genomic_DNA"/>
</dbReference>
<dbReference type="AlphaFoldDB" id="A0AAD5T161"/>
<feature type="region of interest" description="Disordered" evidence="6">
    <location>
        <begin position="121"/>
        <end position="198"/>
    </location>
</feature>
<dbReference type="PANTHER" id="PTHR45686">
    <property type="entry name" value="ADP-RIBOSYLATION FACTOR GTPASE ACTIVATING PROTEIN 3, ISOFORM H-RELATED"/>
    <property type="match status" value="1"/>
</dbReference>
<dbReference type="SMART" id="SM00105">
    <property type="entry name" value="ArfGap"/>
    <property type="match status" value="1"/>
</dbReference>
<keyword evidence="9" id="KW-1185">Reference proteome</keyword>
<dbReference type="InterPro" id="IPR037278">
    <property type="entry name" value="ARFGAP/RecO"/>
</dbReference>
<dbReference type="Pfam" id="PF01412">
    <property type="entry name" value="ArfGap"/>
    <property type="match status" value="1"/>
</dbReference>
<feature type="region of interest" description="Disordered" evidence="6">
    <location>
        <begin position="332"/>
        <end position="370"/>
    </location>
</feature>
<feature type="domain" description="Arf-GAP" evidence="7">
    <location>
        <begin position="1"/>
        <end position="73"/>
    </location>
</feature>
<sequence>MGVHITFVRSVVLDSWTLEQLRTMKVGGNYAAAEWFRVHGPGTPFKDAKAKYASKAAVSYRDRLRVLVDDDVRRFPNGIVVESQQTTPPLQQTIKEIPQQRPQQPQPLQLLHQQQQPVVDDFFSDWGTSDPSIPTPTSAVATAPALAPASAAQPTAFQDLQSPSQQPVIQQQPQPVTPSLPQTQTQTQSAPATTTITNIPNTTTTAAFSVSSTKSAFGAKKLGAKKATRAINFDEAERRAKEEEARRELEEAEVKRLELEMKSVEPIQGASSQSGAFSSRLMFVDASAAVATGSTGIGGFEATGLNDDSGVDRLNSGIGRLGFGFDPSSAQFGVKSGSSSTSEVGAPKFGRFGSTAPKSQQQEEQSDAAKRFGNAKAISSDQYFGRGNYDEAASAEARERLQQFQGKSGFGSQDYYGNSENTGTGSSSYSRNMGSSGPAGSVSPSLNMGDLMENVGNGLRVFANNFVDQGIEDINNVRKIVVTGSSKLNDMLSEMQNRYGN</sequence>
<dbReference type="Proteomes" id="UP001211907">
    <property type="component" value="Unassembled WGS sequence"/>
</dbReference>
<name>A0AAD5T161_9FUNG</name>
<reference evidence="8" key="1">
    <citation type="submission" date="2020-05" db="EMBL/GenBank/DDBJ databases">
        <title>Phylogenomic resolution of chytrid fungi.</title>
        <authorList>
            <person name="Stajich J.E."/>
            <person name="Amses K."/>
            <person name="Simmons R."/>
            <person name="Seto K."/>
            <person name="Myers J."/>
            <person name="Bonds A."/>
            <person name="Quandt C.A."/>
            <person name="Barry K."/>
            <person name="Liu P."/>
            <person name="Grigoriev I."/>
            <person name="Longcore J.E."/>
            <person name="James T.Y."/>
        </authorList>
    </citation>
    <scope>NUCLEOTIDE SEQUENCE</scope>
    <source>
        <strain evidence="8">JEL0513</strain>
    </source>
</reference>
<evidence type="ECO:0000256" key="2">
    <source>
        <dbReference type="ARBA" id="ARBA00022723"/>
    </source>
</evidence>
<dbReference type="GO" id="GO:0048205">
    <property type="term" value="P:COPI coating of Golgi vesicle"/>
    <property type="evidence" value="ECO:0007669"/>
    <property type="project" value="TreeGrafter"/>
</dbReference>
<feature type="compositionally biased region" description="Low complexity" evidence="6">
    <location>
        <begin position="131"/>
        <end position="198"/>
    </location>
</feature>
<comment type="caution">
    <text evidence="8">The sequence shown here is derived from an EMBL/GenBank/DDBJ whole genome shotgun (WGS) entry which is preliminary data.</text>
</comment>
<dbReference type="GO" id="GO:0005096">
    <property type="term" value="F:GTPase activator activity"/>
    <property type="evidence" value="ECO:0007669"/>
    <property type="project" value="UniProtKB-KW"/>
</dbReference>
<keyword evidence="5" id="KW-0175">Coiled coil</keyword>
<proteinExistence type="predicted"/>
<dbReference type="GO" id="GO:0000139">
    <property type="term" value="C:Golgi membrane"/>
    <property type="evidence" value="ECO:0007669"/>
    <property type="project" value="GOC"/>
</dbReference>
<evidence type="ECO:0000256" key="3">
    <source>
        <dbReference type="ARBA" id="ARBA00022771"/>
    </source>
</evidence>
<feature type="compositionally biased region" description="Polar residues" evidence="6">
    <location>
        <begin position="332"/>
        <end position="343"/>
    </location>
</feature>
<keyword evidence="3" id="KW-0863">Zinc-finger</keyword>
<evidence type="ECO:0000256" key="4">
    <source>
        <dbReference type="ARBA" id="ARBA00022833"/>
    </source>
</evidence>
<dbReference type="PANTHER" id="PTHR45686:SF4">
    <property type="entry name" value="ADP-RIBOSYLATION FACTOR GTPASE ACTIVATING PROTEIN 3, ISOFORM H"/>
    <property type="match status" value="1"/>
</dbReference>
<accession>A0AAD5T161</accession>
<dbReference type="SUPFAM" id="SSF57863">
    <property type="entry name" value="ArfGap/RecO-like zinc finger"/>
    <property type="match status" value="1"/>
</dbReference>
<keyword evidence="2" id="KW-0479">Metal-binding</keyword>
<evidence type="ECO:0000313" key="8">
    <source>
        <dbReference type="EMBL" id="KAJ3119514.1"/>
    </source>
</evidence>
<evidence type="ECO:0000256" key="6">
    <source>
        <dbReference type="SAM" id="MobiDB-lite"/>
    </source>
</evidence>
<dbReference type="InterPro" id="IPR001164">
    <property type="entry name" value="ArfGAP_dom"/>
</dbReference>
<feature type="region of interest" description="Disordered" evidence="6">
    <location>
        <begin position="408"/>
        <end position="445"/>
    </location>
</feature>